<evidence type="ECO:0000259" key="3">
    <source>
        <dbReference type="PROSITE" id="PS50240"/>
    </source>
</evidence>
<dbReference type="InterPro" id="IPR001254">
    <property type="entry name" value="Trypsin_dom"/>
</dbReference>
<name>E2B575_HARSA</name>
<evidence type="ECO:0000256" key="1">
    <source>
        <dbReference type="ARBA" id="ARBA00023157"/>
    </source>
</evidence>
<reference evidence="4 5" key="1">
    <citation type="journal article" date="2010" name="Science">
        <title>Genomic comparison of the ants Camponotus floridanus and Harpegnathos saltator.</title>
        <authorList>
            <person name="Bonasio R."/>
            <person name="Zhang G."/>
            <person name="Ye C."/>
            <person name="Mutti N.S."/>
            <person name="Fang X."/>
            <person name="Qin N."/>
            <person name="Donahue G."/>
            <person name="Yang P."/>
            <person name="Li Q."/>
            <person name="Li C."/>
            <person name="Zhang P."/>
            <person name="Huang Z."/>
            <person name="Berger S.L."/>
            <person name="Reinberg D."/>
            <person name="Wang J."/>
            <person name="Liebig J."/>
        </authorList>
    </citation>
    <scope>NUCLEOTIDE SEQUENCE [LARGE SCALE GENOMIC DNA]</scope>
    <source>
        <strain evidence="4 5">R22 G/1</strain>
    </source>
</reference>
<dbReference type="GO" id="GO:0004252">
    <property type="term" value="F:serine-type endopeptidase activity"/>
    <property type="evidence" value="ECO:0007669"/>
    <property type="project" value="InterPro"/>
</dbReference>
<accession>E2B575</accession>
<keyword evidence="5" id="KW-1185">Reference proteome</keyword>
<comment type="similarity">
    <text evidence="2">Belongs to the peptidase S1 family. CLIP subfamily.</text>
</comment>
<gene>
    <name evidence="4" type="ORF">EAI_15937</name>
</gene>
<proteinExistence type="inferred from homology"/>
<dbReference type="Pfam" id="PF00089">
    <property type="entry name" value="Trypsin"/>
    <property type="match status" value="1"/>
</dbReference>
<sequence length="154" mass="17029">MLYRISKCTIHPEHADNKQNDIAVCQIISSITYNDQVGPDCLPFQNSRDSFHGSIVTALGWGRTSLGCAKLTKPYKVKLNVINRTDCKRAYPDITDGNMCTYTPRKDACQIDSGGPVIWENPIMHNSVLVGIISSGVGCATDKPAVYMRIWALH</sequence>
<evidence type="ECO:0000313" key="5">
    <source>
        <dbReference type="Proteomes" id="UP000008237"/>
    </source>
</evidence>
<dbReference type="PANTHER" id="PTHR24256">
    <property type="entry name" value="TRYPTASE-RELATED"/>
    <property type="match status" value="1"/>
</dbReference>
<dbReference type="OrthoDB" id="6380398at2759"/>
<feature type="domain" description="Peptidase S1" evidence="3">
    <location>
        <begin position="1"/>
        <end position="154"/>
    </location>
</feature>
<evidence type="ECO:0000256" key="2">
    <source>
        <dbReference type="ARBA" id="ARBA00024195"/>
    </source>
</evidence>
<dbReference type="STRING" id="610380.E2B575"/>
<dbReference type="InterPro" id="IPR009003">
    <property type="entry name" value="Peptidase_S1_PA"/>
</dbReference>
<dbReference type="SUPFAM" id="SSF50494">
    <property type="entry name" value="Trypsin-like serine proteases"/>
    <property type="match status" value="1"/>
</dbReference>
<dbReference type="InParanoid" id="E2B575"/>
<dbReference type="Gene3D" id="2.40.10.10">
    <property type="entry name" value="Trypsin-like serine proteases"/>
    <property type="match status" value="1"/>
</dbReference>
<dbReference type="PROSITE" id="PS50240">
    <property type="entry name" value="TRYPSIN_DOM"/>
    <property type="match status" value="1"/>
</dbReference>
<dbReference type="InterPro" id="IPR043504">
    <property type="entry name" value="Peptidase_S1_PA_chymotrypsin"/>
</dbReference>
<dbReference type="EMBL" id="GL445725">
    <property type="protein sequence ID" value="EFN89169.1"/>
    <property type="molecule type" value="Genomic_DNA"/>
</dbReference>
<organism evidence="5">
    <name type="scientific">Harpegnathos saltator</name>
    <name type="common">Jerdon's jumping ant</name>
    <dbReference type="NCBI Taxonomy" id="610380"/>
    <lineage>
        <taxon>Eukaryota</taxon>
        <taxon>Metazoa</taxon>
        <taxon>Ecdysozoa</taxon>
        <taxon>Arthropoda</taxon>
        <taxon>Hexapoda</taxon>
        <taxon>Insecta</taxon>
        <taxon>Pterygota</taxon>
        <taxon>Neoptera</taxon>
        <taxon>Endopterygota</taxon>
        <taxon>Hymenoptera</taxon>
        <taxon>Apocrita</taxon>
        <taxon>Aculeata</taxon>
        <taxon>Formicoidea</taxon>
        <taxon>Formicidae</taxon>
        <taxon>Ponerinae</taxon>
        <taxon>Ponerini</taxon>
        <taxon>Harpegnathos</taxon>
    </lineage>
</organism>
<keyword evidence="1" id="KW-1015">Disulfide bond</keyword>
<protein>
    <submittedName>
        <fullName evidence="4">Chymotrypsin-2</fullName>
    </submittedName>
</protein>
<evidence type="ECO:0000313" key="4">
    <source>
        <dbReference type="EMBL" id="EFN89169.1"/>
    </source>
</evidence>
<dbReference type="AlphaFoldDB" id="E2B575"/>
<dbReference type="InterPro" id="IPR051487">
    <property type="entry name" value="Ser/Thr_Proteases_Immune/Dev"/>
</dbReference>
<dbReference type="Proteomes" id="UP000008237">
    <property type="component" value="Unassembled WGS sequence"/>
</dbReference>
<dbReference type="SMART" id="SM00020">
    <property type="entry name" value="Tryp_SPc"/>
    <property type="match status" value="1"/>
</dbReference>
<dbReference type="GO" id="GO:0006508">
    <property type="term" value="P:proteolysis"/>
    <property type="evidence" value="ECO:0007669"/>
    <property type="project" value="InterPro"/>
</dbReference>
<dbReference type="OMA" id="INRTDCK"/>